<dbReference type="AlphaFoldDB" id="A0AAV9Y287"/>
<name>A0AAV9Y287_9CRYT</name>
<comment type="caution">
    <text evidence="1">The sequence shown here is derived from an EMBL/GenBank/DDBJ whole genome shotgun (WGS) entry which is preliminary data.</text>
</comment>
<evidence type="ECO:0000313" key="1">
    <source>
        <dbReference type="EMBL" id="KAK6590969.1"/>
    </source>
</evidence>
<dbReference type="PANTHER" id="PTHR13452">
    <property type="entry name" value="THUMP DOMAIN CONTAINING PROTEIN 1-RELATED"/>
    <property type="match status" value="1"/>
</dbReference>
<evidence type="ECO:0008006" key="3">
    <source>
        <dbReference type="Google" id="ProtNLM"/>
    </source>
</evidence>
<dbReference type="Proteomes" id="UP001311799">
    <property type="component" value="Unassembled WGS sequence"/>
</dbReference>
<proteinExistence type="predicted"/>
<dbReference type="PANTHER" id="PTHR13452:SF10">
    <property type="entry name" value="THUMP DOMAIN-CONTAINING PROTEIN 1"/>
    <property type="match status" value="1"/>
</dbReference>
<dbReference type="CDD" id="cd11717">
    <property type="entry name" value="THUMP_THUMPD1_like"/>
    <property type="match status" value="1"/>
</dbReference>
<protein>
    <recommendedName>
        <fullName evidence="3">THUMP domain-containing protein</fullName>
    </recommendedName>
</protein>
<reference evidence="1 2" key="1">
    <citation type="submission" date="2023-10" db="EMBL/GenBank/DDBJ databases">
        <title>Comparative genomics analysis reveals potential genetic determinants of host preference in Cryptosporidium xiaoi.</title>
        <authorList>
            <person name="Xiao L."/>
            <person name="Li J."/>
        </authorList>
    </citation>
    <scope>NUCLEOTIDE SEQUENCE [LARGE SCALE GENOMIC DNA]</scope>
    <source>
        <strain evidence="1 2">52996</strain>
    </source>
</reference>
<dbReference type="EMBL" id="JAWDEY010000002">
    <property type="protein sequence ID" value="KAK6590969.1"/>
    <property type="molecule type" value="Genomic_DNA"/>
</dbReference>
<dbReference type="SUPFAM" id="SSF143437">
    <property type="entry name" value="THUMP domain-like"/>
    <property type="match status" value="1"/>
</dbReference>
<sequence length="354" mass="40356">MSKKRKYCVENTNEPKPGTLDLRSLEKGILMSVTVNSRSVTAYREMVEILTSNLFNQDNYFNSDVNNGFRSGCKISEFTEECNINNNTDGLSFKSNKELSVAEQIELESRIILKKSSRFELINNISRCLSLIKFNHKDDTPSLMVEKILKNVYDSHIKTSNSESGSDVNKSLYKEEKDSNLEEGDCSHNGKAKENGDDFSHGDSILLSSRFVSRLIPLDAICSAKMEVIKKNAIDFVKFHFEHAYCLGDSLQGPDNDITVNSSSLSVVSWACFCSSRYSGTEIKKQEIYDLFTELIWGPEDNLNYLIRKRIYPVNLNKPDKAVIVEIIRHICGMSILNNYCKYFKYNLNKLLNQ</sequence>
<gene>
    <name evidence="1" type="ORF">RS030_111829</name>
</gene>
<evidence type="ECO:0000313" key="2">
    <source>
        <dbReference type="Proteomes" id="UP001311799"/>
    </source>
</evidence>
<accession>A0AAV9Y287</accession>
<dbReference type="GO" id="GO:0006400">
    <property type="term" value="P:tRNA modification"/>
    <property type="evidence" value="ECO:0007669"/>
    <property type="project" value="InterPro"/>
</dbReference>
<dbReference type="Gene3D" id="3.30.2300.10">
    <property type="entry name" value="THUMP superfamily"/>
    <property type="match status" value="1"/>
</dbReference>
<keyword evidence="2" id="KW-1185">Reference proteome</keyword>
<organism evidence="1 2">
    <name type="scientific">Cryptosporidium xiaoi</name>
    <dbReference type="NCBI Taxonomy" id="659607"/>
    <lineage>
        <taxon>Eukaryota</taxon>
        <taxon>Sar</taxon>
        <taxon>Alveolata</taxon>
        <taxon>Apicomplexa</taxon>
        <taxon>Conoidasida</taxon>
        <taxon>Coccidia</taxon>
        <taxon>Eucoccidiorida</taxon>
        <taxon>Eimeriorina</taxon>
        <taxon>Cryptosporidiidae</taxon>
        <taxon>Cryptosporidium</taxon>
    </lineage>
</organism>
<dbReference type="InterPro" id="IPR040183">
    <property type="entry name" value="THUMPD1-like"/>
</dbReference>
<dbReference type="GO" id="GO:0003723">
    <property type="term" value="F:RNA binding"/>
    <property type="evidence" value="ECO:0007669"/>
    <property type="project" value="InterPro"/>
</dbReference>